<dbReference type="GO" id="GO:0030295">
    <property type="term" value="F:protein kinase activator activity"/>
    <property type="evidence" value="ECO:0007669"/>
    <property type="project" value="TreeGrafter"/>
</dbReference>
<dbReference type="SMART" id="SM00388">
    <property type="entry name" value="HisKA"/>
    <property type="match status" value="1"/>
</dbReference>
<evidence type="ECO:0000256" key="7">
    <source>
        <dbReference type="SAM" id="Coils"/>
    </source>
</evidence>
<dbReference type="GO" id="GO:0000155">
    <property type="term" value="F:phosphorelay sensor kinase activity"/>
    <property type="evidence" value="ECO:0007669"/>
    <property type="project" value="InterPro"/>
</dbReference>
<keyword evidence="4" id="KW-0808">Transferase</keyword>
<dbReference type="InterPro" id="IPR050351">
    <property type="entry name" value="BphY/WalK/GraS-like"/>
</dbReference>
<keyword evidence="7" id="KW-0175">Coiled coil</keyword>
<dbReference type="FunFam" id="3.30.565.10:FF:000006">
    <property type="entry name" value="Sensor histidine kinase WalK"/>
    <property type="match status" value="1"/>
</dbReference>
<evidence type="ECO:0000313" key="10">
    <source>
        <dbReference type="EMBL" id="MBJ6724645.1"/>
    </source>
</evidence>
<dbReference type="CDD" id="cd00082">
    <property type="entry name" value="HisKA"/>
    <property type="match status" value="1"/>
</dbReference>
<dbReference type="EMBL" id="JAEMHM010000005">
    <property type="protein sequence ID" value="MBJ6724645.1"/>
    <property type="molecule type" value="Genomic_DNA"/>
</dbReference>
<dbReference type="RefSeq" id="WP_199383492.1">
    <property type="nucleotide sequence ID" value="NZ_JAEMHM010000005.1"/>
</dbReference>
<evidence type="ECO:0000259" key="9">
    <source>
        <dbReference type="PROSITE" id="PS50110"/>
    </source>
</evidence>
<dbReference type="SUPFAM" id="SSF47384">
    <property type="entry name" value="Homodimeric domain of signal transducing histidine kinase"/>
    <property type="match status" value="1"/>
</dbReference>
<dbReference type="InterPro" id="IPR011006">
    <property type="entry name" value="CheY-like_superfamily"/>
</dbReference>
<dbReference type="FunFam" id="1.10.287.130:FF:000070">
    <property type="entry name" value="Histidine kinase sensor protein"/>
    <property type="match status" value="1"/>
</dbReference>
<dbReference type="InterPro" id="IPR003661">
    <property type="entry name" value="HisK_dim/P_dom"/>
</dbReference>
<feature type="modified residue" description="4-aspartylphosphate" evidence="6">
    <location>
        <position position="64"/>
    </location>
</feature>
<dbReference type="PANTHER" id="PTHR42878:SF15">
    <property type="entry name" value="BACTERIOPHYTOCHROME"/>
    <property type="match status" value="1"/>
</dbReference>
<keyword evidence="3 6" id="KW-0597">Phosphoprotein</keyword>
<evidence type="ECO:0000256" key="4">
    <source>
        <dbReference type="ARBA" id="ARBA00022679"/>
    </source>
</evidence>
<dbReference type="Gene3D" id="3.30.565.10">
    <property type="entry name" value="Histidine kinase-like ATPase, C-terminal domain"/>
    <property type="match status" value="1"/>
</dbReference>
<dbReference type="AlphaFoldDB" id="A0A8J7LV79"/>
<accession>A0A8J7LV79</accession>
<feature type="domain" description="Response regulatory" evidence="9">
    <location>
        <begin position="13"/>
        <end position="129"/>
    </location>
</feature>
<keyword evidence="11" id="KW-1185">Reference proteome</keyword>
<dbReference type="Pfam" id="PF02518">
    <property type="entry name" value="HATPase_c"/>
    <property type="match status" value="1"/>
</dbReference>
<protein>
    <recommendedName>
        <fullName evidence="2">histidine kinase</fullName>
        <ecNumber evidence="2">2.7.13.3</ecNumber>
    </recommendedName>
</protein>
<dbReference type="Gene3D" id="3.40.50.2300">
    <property type="match status" value="1"/>
</dbReference>
<evidence type="ECO:0000313" key="11">
    <source>
        <dbReference type="Proteomes" id="UP000636888"/>
    </source>
</evidence>
<dbReference type="InterPro" id="IPR036097">
    <property type="entry name" value="HisK_dim/P_sf"/>
</dbReference>
<proteinExistence type="predicted"/>
<dbReference type="SMART" id="SM00387">
    <property type="entry name" value="HATPase_c"/>
    <property type="match status" value="1"/>
</dbReference>
<evidence type="ECO:0000259" key="8">
    <source>
        <dbReference type="PROSITE" id="PS50109"/>
    </source>
</evidence>
<evidence type="ECO:0000256" key="3">
    <source>
        <dbReference type="ARBA" id="ARBA00022553"/>
    </source>
</evidence>
<dbReference type="SUPFAM" id="SSF52172">
    <property type="entry name" value="CheY-like"/>
    <property type="match status" value="1"/>
</dbReference>
<dbReference type="InterPro" id="IPR004358">
    <property type="entry name" value="Sig_transdc_His_kin-like_C"/>
</dbReference>
<dbReference type="GO" id="GO:0007234">
    <property type="term" value="P:osmosensory signaling via phosphorelay pathway"/>
    <property type="evidence" value="ECO:0007669"/>
    <property type="project" value="TreeGrafter"/>
</dbReference>
<dbReference type="Gene3D" id="1.10.287.130">
    <property type="match status" value="1"/>
</dbReference>
<dbReference type="Proteomes" id="UP000636888">
    <property type="component" value="Unassembled WGS sequence"/>
</dbReference>
<dbReference type="PRINTS" id="PR00344">
    <property type="entry name" value="BCTRLSENSOR"/>
</dbReference>
<feature type="domain" description="Histidine kinase" evidence="8">
    <location>
        <begin position="215"/>
        <end position="424"/>
    </location>
</feature>
<name>A0A8J7LV79_9BACT</name>
<sequence length="424" mass="48328">MSEVRVKGSGSSTMLIVEDDRASRLALVEVLSERYPDLELYFAEDGETGLALFQEVQPQIVVTDLSMPGMDGLTMAGEIRKLAVQVPIVVLTAYSESSRIIECIRLGINRYVLKPIELRPLFEAIDESLQRFRDIAERERAECELRHHRDNLERLVRERTKELEERNRQLAKEVQQRKQAEQEVIQLNADLEKRVLARTAELQAAIRDHESFSYSVSHDLRTPLRHINSYSTMLEELLEAELTSEGRHCLDRIKVATRTMSSLIDHLLDLSRISRSALTCEDVDLSEIAQGIATTLRETDAQRRVEFSVQAGLHAKGDRILLRQLLENLIGNAWKYSSPRPAAQIEFGRTTVDRHNCFFVKDNGVGFDMTYSEKLFQIFERLHGSEFEGQGIGLATVKKILQRHSGKVWADSKPGQGATFYFTL</sequence>
<dbReference type="PROSITE" id="PS50110">
    <property type="entry name" value="RESPONSE_REGULATORY"/>
    <property type="match status" value="1"/>
</dbReference>
<evidence type="ECO:0000256" key="2">
    <source>
        <dbReference type="ARBA" id="ARBA00012438"/>
    </source>
</evidence>
<keyword evidence="5" id="KW-0418">Kinase</keyword>
<dbReference type="Pfam" id="PF00512">
    <property type="entry name" value="HisKA"/>
    <property type="match status" value="1"/>
</dbReference>
<evidence type="ECO:0000256" key="5">
    <source>
        <dbReference type="ARBA" id="ARBA00022777"/>
    </source>
</evidence>
<evidence type="ECO:0000256" key="6">
    <source>
        <dbReference type="PROSITE-ProRule" id="PRU00169"/>
    </source>
</evidence>
<evidence type="ECO:0000256" key="1">
    <source>
        <dbReference type="ARBA" id="ARBA00000085"/>
    </source>
</evidence>
<reference evidence="10" key="1">
    <citation type="submission" date="2020-12" db="EMBL/GenBank/DDBJ databases">
        <title>Geomonas sp. Red875, isolated from river sediment.</title>
        <authorList>
            <person name="Xu Z."/>
            <person name="Zhang Z."/>
            <person name="Masuda Y."/>
            <person name="Itoh H."/>
            <person name="Senoo K."/>
        </authorList>
    </citation>
    <scope>NUCLEOTIDE SEQUENCE</scope>
    <source>
        <strain evidence="10">Red875</strain>
    </source>
</reference>
<dbReference type="CDD" id="cd17536">
    <property type="entry name" value="REC_YesN-like"/>
    <property type="match status" value="1"/>
</dbReference>
<dbReference type="SUPFAM" id="SSF55874">
    <property type="entry name" value="ATPase domain of HSP90 chaperone/DNA topoisomerase II/histidine kinase"/>
    <property type="match status" value="1"/>
</dbReference>
<dbReference type="PANTHER" id="PTHR42878">
    <property type="entry name" value="TWO-COMPONENT HISTIDINE KINASE"/>
    <property type="match status" value="1"/>
</dbReference>
<dbReference type="InterPro" id="IPR005467">
    <property type="entry name" value="His_kinase_dom"/>
</dbReference>
<feature type="coiled-coil region" evidence="7">
    <location>
        <begin position="138"/>
        <end position="190"/>
    </location>
</feature>
<gene>
    <name evidence="10" type="ORF">JFN93_08000</name>
</gene>
<comment type="caution">
    <text evidence="10">The sequence shown here is derived from an EMBL/GenBank/DDBJ whole genome shotgun (WGS) entry which is preliminary data.</text>
</comment>
<dbReference type="PROSITE" id="PS50109">
    <property type="entry name" value="HIS_KIN"/>
    <property type="match status" value="1"/>
</dbReference>
<dbReference type="Pfam" id="PF00072">
    <property type="entry name" value="Response_reg"/>
    <property type="match status" value="1"/>
</dbReference>
<dbReference type="SMART" id="SM00448">
    <property type="entry name" value="REC"/>
    <property type="match status" value="1"/>
</dbReference>
<dbReference type="GO" id="GO:0000156">
    <property type="term" value="F:phosphorelay response regulator activity"/>
    <property type="evidence" value="ECO:0007669"/>
    <property type="project" value="TreeGrafter"/>
</dbReference>
<dbReference type="EC" id="2.7.13.3" evidence="2"/>
<dbReference type="InterPro" id="IPR036890">
    <property type="entry name" value="HATPase_C_sf"/>
</dbReference>
<organism evidence="10 11">
    <name type="scientific">Geomesophilobacter sediminis</name>
    <dbReference type="NCBI Taxonomy" id="2798584"/>
    <lineage>
        <taxon>Bacteria</taxon>
        <taxon>Pseudomonadati</taxon>
        <taxon>Thermodesulfobacteriota</taxon>
        <taxon>Desulfuromonadia</taxon>
        <taxon>Geobacterales</taxon>
        <taxon>Geobacteraceae</taxon>
        <taxon>Geomesophilobacter</taxon>
    </lineage>
</organism>
<comment type="catalytic activity">
    <reaction evidence="1">
        <text>ATP + protein L-histidine = ADP + protein N-phospho-L-histidine.</text>
        <dbReference type="EC" id="2.7.13.3"/>
    </reaction>
</comment>
<dbReference type="InterPro" id="IPR001789">
    <property type="entry name" value="Sig_transdc_resp-reg_receiver"/>
</dbReference>
<dbReference type="InterPro" id="IPR003594">
    <property type="entry name" value="HATPase_dom"/>
</dbReference>